<proteinExistence type="predicted"/>
<accession>A0A1E3GV40</accession>
<reference evidence="1 2" key="1">
    <citation type="submission" date="2016-07" db="EMBL/GenBank/DDBJ databases">
        <title>Draft Genome Sequence of Methylophaga muralis Bur 1.</title>
        <authorList>
            <person name="Vasilenko O.V."/>
            <person name="Doronina N.V."/>
            <person name="Shmareva M.N."/>
            <person name="Tarlachkov S.V."/>
            <person name="Mustakhimov I."/>
            <person name="Trotsenko Y.A."/>
        </authorList>
    </citation>
    <scope>NUCLEOTIDE SEQUENCE [LARGE SCALE GENOMIC DNA]</scope>
    <source>
        <strain evidence="1 2">Bur 1</strain>
    </source>
</reference>
<name>A0A1E3GV40_9GAMM</name>
<comment type="caution">
    <text evidence="1">The sequence shown here is derived from an EMBL/GenBank/DDBJ whole genome shotgun (WGS) entry which is preliminary data.</text>
</comment>
<dbReference type="STRING" id="291169.A9E74_00426"/>
<organism evidence="1 2">
    <name type="scientific">Methylophaga muralis</name>
    <dbReference type="NCBI Taxonomy" id="291169"/>
    <lineage>
        <taxon>Bacteria</taxon>
        <taxon>Pseudomonadati</taxon>
        <taxon>Pseudomonadota</taxon>
        <taxon>Gammaproteobacteria</taxon>
        <taxon>Thiotrichales</taxon>
        <taxon>Piscirickettsiaceae</taxon>
        <taxon>Methylophaga</taxon>
    </lineage>
</organism>
<gene>
    <name evidence="1" type="ORF">A9E74_00426</name>
</gene>
<dbReference type="AlphaFoldDB" id="A0A1E3GV40"/>
<evidence type="ECO:0000313" key="2">
    <source>
        <dbReference type="Proteomes" id="UP000094379"/>
    </source>
</evidence>
<dbReference type="Proteomes" id="UP000094379">
    <property type="component" value="Unassembled WGS sequence"/>
</dbReference>
<sequence length="97" mass="10912">MPRNHKFSCDDLLNLIGQQVVYHHQRCEIIELLDGCELVLQELNQGSNIQPTQYGEGHRPVPVTHVLPVFDGEGELHTELVAAGLDQLLREQGLYGQ</sequence>
<protein>
    <submittedName>
        <fullName evidence="1">Uncharacterized protein</fullName>
    </submittedName>
</protein>
<dbReference type="EMBL" id="MCRI01000002">
    <property type="protein sequence ID" value="ODN67920.1"/>
    <property type="molecule type" value="Genomic_DNA"/>
</dbReference>
<keyword evidence="2" id="KW-1185">Reference proteome</keyword>
<dbReference type="PATRIC" id="fig|291169.3.peg.432"/>
<evidence type="ECO:0000313" key="1">
    <source>
        <dbReference type="EMBL" id="ODN67920.1"/>
    </source>
</evidence>